<name>A0A4U1FLQ7_MONMO</name>
<dbReference type="PROSITE" id="PS50023">
    <property type="entry name" value="LIM_DOMAIN_2"/>
    <property type="match status" value="1"/>
</dbReference>
<dbReference type="PROSITE" id="PS00478">
    <property type="entry name" value="LIM_DOMAIN_1"/>
    <property type="match status" value="1"/>
</dbReference>
<evidence type="ECO:0000256" key="2">
    <source>
        <dbReference type="ARBA" id="ARBA00022833"/>
    </source>
</evidence>
<comment type="caution">
    <text evidence="6">The sequence shown here is derived from an EMBL/GenBank/DDBJ whole genome shotgun (WGS) entry which is preliminary data.</text>
</comment>
<feature type="non-terminal residue" evidence="6">
    <location>
        <position position="1"/>
    </location>
</feature>
<dbReference type="Pfam" id="PF00412">
    <property type="entry name" value="LIM"/>
    <property type="match status" value="1"/>
</dbReference>
<dbReference type="GO" id="GO:0051015">
    <property type="term" value="F:actin filament binding"/>
    <property type="evidence" value="ECO:0007669"/>
    <property type="project" value="TreeGrafter"/>
</dbReference>
<keyword evidence="1 4" id="KW-0479">Metal-binding</keyword>
<dbReference type="Gene3D" id="2.10.110.10">
    <property type="entry name" value="Cysteine Rich Protein"/>
    <property type="match status" value="1"/>
</dbReference>
<dbReference type="FunFam" id="2.10.110.10:FF:000007">
    <property type="entry name" value="actin-binding LIM protein 1 isoform X1"/>
    <property type="match status" value="1"/>
</dbReference>
<dbReference type="AlphaFoldDB" id="A0A4U1FLQ7"/>
<keyword evidence="2 4" id="KW-0862">Zinc</keyword>
<dbReference type="InterPro" id="IPR001781">
    <property type="entry name" value="Znf_LIM"/>
</dbReference>
<dbReference type="GO" id="GO:0030032">
    <property type="term" value="P:lamellipodium assembly"/>
    <property type="evidence" value="ECO:0007669"/>
    <property type="project" value="TreeGrafter"/>
</dbReference>
<gene>
    <name evidence="6" type="ORF">EI555_001277</name>
</gene>
<evidence type="ECO:0000256" key="3">
    <source>
        <dbReference type="ARBA" id="ARBA00023038"/>
    </source>
</evidence>
<evidence type="ECO:0000313" key="6">
    <source>
        <dbReference type="EMBL" id="TKC50965.1"/>
    </source>
</evidence>
<dbReference type="PANTHER" id="PTHR24213">
    <property type="entry name" value="ACTIN-BINDING LIM PROTEIN"/>
    <property type="match status" value="1"/>
</dbReference>
<reference evidence="7" key="1">
    <citation type="journal article" date="2019" name="IScience">
        <title>Narwhal Genome Reveals Long-Term Low Genetic Diversity despite Current Large Abundance Size.</title>
        <authorList>
            <person name="Westbury M.V."/>
            <person name="Petersen B."/>
            <person name="Garde E."/>
            <person name="Heide-Jorgensen M.P."/>
            <person name="Lorenzen E.D."/>
        </authorList>
    </citation>
    <scope>NUCLEOTIDE SEQUENCE [LARGE SCALE GENOMIC DNA]</scope>
</reference>
<dbReference type="InterPro" id="IPR051618">
    <property type="entry name" value="Actin-binding_LIM"/>
</dbReference>
<dbReference type="GO" id="GO:0046872">
    <property type="term" value="F:metal ion binding"/>
    <property type="evidence" value="ECO:0007669"/>
    <property type="project" value="UniProtKB-KW"/>
</dbReference>
<feature type="non-terminal residue" evidence="6">
    <location>
        <position position="72"/>
    </location>
</feature>
<evidence type="ECO:0000256" key="4">
    <source>
        <dbReference type="PROSITE-ProRule" id="PRU00125"/>
    </source>
</evidence>
<dbReference type="PANTHER" id="PTHR24213:SF6">
    <property type="entry name" value="ACTIN-BINDING LIM PROTEIN 2"/>
    <property type="match status" value="1"/>
</dbReference>
<dbReference type="Proteomes" id="UP000308365">
    <property type="component" value="Unassembled WGS sequence"/>
</dbReference>
<organism evidence="6 7">
    <name type="scientific">Monodon monoceros</name>
    <name type="common">Narwhal</name>
    <name type="synonym">Ceratodon monodon</name>
    <dbReference type="NCBI Taxonomy" id="40151"/>
    <lineage>
        <taxon>Eukaryota</taxon>
        <taxon>Metazoa</taxon>
        <taxon>Chordata</taxon>
        <taxon>Craniata</taxon>
        <taxon>Vertebrata</taxon>
        <taxon>Euteleostomi</taxon>
        <taxon>Mammalia</taxon>
        <taxon>Eutheria</taxon>
        <taxon>Laurasiatheria</taxon>
        <taxon>Artiodactyla</taxon>
        <taxon>Whippomorpha</taxon>
        <taxon>Cetacea</taxon>
        <taxon>Odontoceti</taxon>
        <taxon>Monodontidae</taxon>
        <taxon>Monodon</taxon>
    </lineage>
</organism>
<dbReference type="SMART" id="SM00132">
    <property type="entry name" value="LIM"/>
    <property type="match status" value="1"/>
</dbReference>
<accession>A0A4U1FLQ7</accession>
<protein>
    <recommendedName>
        <fullName evidence="5">LIM zinc-binding domain-containing protein</fullName>
    </recommendedName>
</protein>
<keyword evidence="3 4" id="KW-0440">LIM domain</keyword>
<feature type="domain" description="LIM zinc-binding" evidence="5">
    <location>
        <begin position="1"/>
        <end position="58"/>
    </location>
</feature>
<dbReference type="GO" id="GO:0015629">
    <property type="term" value="C:actin cytoskeleton"/>
    <property type="evidence" value="ECO:0007669"/>
    <property type="project" value="TreeGrafter"/>
</dbReference>
<evidence type="ECO:0000313" key="7">
    <source>
        <dbReference type="Proteomes" id="UP000308365"/>
    </source>
</evidence>
<evidence type="ECO:0000259" key="5">
    <source>
        <dbReference type="PROSITE" id="PS50023"/>
    </source>
</evidence>
<dbReference type="SUPFAM" id="SSF57716">
    <property type="entry name" value="Glucocorticoid receptor-like (DNA-binding domain)"/>
    <property type="match status" value="2"/>
</dbReference>
<proteinExistence type="predicted"/>
<evidence type="ECO:0000256" key="1">
    <source>
        <dbReference type="ARBA" id="ARBA00022723"/>
    </source>
</evidence>
<sequence>CKGCGVEIKNGQSLVALEKHWHLGCFKCKTCGKQLNAEYISKDGLPYCEADYHSKFGIRCDGCEKYITGHVL</sequence>
<dbReference type="EMBL" id="RWIC01000063">
    <property type="protein sequence ID" value="TKC50965.1"/>
    <property type="molecule type" value="Genomic_DNA"/>
</dbReference>